<feature type="region of interest" description="Disordered" evidence="1">
    <location>
        <begin position="38"/>
        <end position="65"/>
    </location>
</feature>
<reference evidence="2 3" key="1">
    <citation type="journal article" date="2016" name="Sci. Rep.">
        <title>The Dendrobium catenatum Lindl. genome sequence provides insights into polysaccharide synthase, floral development and adaptive evolution.</title>
        <authorList>
            <person name="Zhang G.Q."/>
            <person name="Xu Q."/>
            <person name="Bian C."/>
            <person name="Tsai W.C."/>
            <person name="Yeh C.M."/>
            <person name="Liu K.W."/>
            <person name="Yoshida K."/>
            <person name="Zhang L.S."/>
            <person name="Chang S.B."/>
            <person name="Chen F."/>
            <person name="Shi Y."/>
            <person name="Su Y.Y."/>
            <person name="Zhang Y.Q."/>
            <person name="Chen L.J."/>
            <person name="Yin Y."/>
            <person name="Lin M."/>
            <person name="Huang H."/>
            <person name="Deng H."/>
            <person name="Wang Z.W."/>
            <person name="Zhu S.L."/>
            <person name="Zhao X."/>
            <person name="Deng C."/>
            <person name="Niu S.C."/>
            <person name="Huang J."/>
            <person name="Wang M."/>
            <person name="Liu G.H."/>
            <person name="Yang H.J."/>
            <person name="Xiao X.J."/>
            <person name="Hsiao Y.Y."/>
            <person name="Wu W.L."/>
            <person name="Chen Y.Y."/>
            <person name="Mitsuda N."/>
            <person name="Ohme-Takagi M."/>
            <person name="Luo Y.B."/>
            <person name="Van de Peer Y."/>
            <person name="Liu Z.J."/>
        </authorList>
    </citation>
    <scope>NUCLEOTIDE SEQUENCE [LARGE SCALE GENOMIC DNA]</scope>
    <source>
        <tissue evidence="2">The whole plant</tissue>
    </source>
</reference>
<feature type="compositionally biased region" description="Polar residues" evidence="1">
    <location>
        <begin position="38"/>
        <end position="62"/>
    </location>
</feature>
<proteinExistence type="predicted"/>
<protein>
    <submittedName>
        <fullName evidence="2">Uncharacterized protein</fullName>
    </submittedName>
</protein>
<evidence type="ECO:0000256" key="1">
    <source>
        <dbReference type="SAM" id="MobiDB-lite"/>
    </source>
</evidence>
<reference evidence="2 3" key="2">
    <citation type="journal article" date="2017" name="Nature">
        <title>The Apostasia genome and the evolution of orchids.</title>
        <authorList>
            <person name="Zhang G.Q."/>
            <person name="Liu K.W."/>
            <person name="Li Z."/>
            <person name="Lohaus R."/>
            <person name="Hsiao Y.Y."/>
            <person name="Niu S.C."/>
            <person name="Wang J.Y."/>
            <person name="Lin Y.C."/>
            <person name="Xu Q."/>
            <person name="Chen L.J."/>
            <person name="Yoshida K."/>
            <person name="Fujiwara S."/>
            <person name="Wang Z.W."/>
            <person name="Zhang Y.Q."/>
            <person name="Mitsuda N."/>
            <person name="Wang M."/>
            <person name="Liu G.H."/>
            <person name="Pecoraro L."/>
            <person name="Huang H.X."/>
            <person name="Xiao X.J."/>
            <person name="Lin M."/>
            <person name="Wu X.Y."/>
            <person name="Wu W.L."/>
            <person name="Chen Y.Y."/>
            <person name="Chang S.B."/>
            <person name="Sakamoto S."/>
            <person name="Ohme-Takagi M."/>
            <person name="Yagi M."/>
            <person name="Zeng S.J."/>
            <person name="Shen C.Y."/>
            <person name="Yeh C.M."/>
            <person name="Luo Y.B."/>
            <person name="Tsai W.C."/>
            <person name="Van de Peer Y."/>
            <person name="Liu Z.J."/>
        </authorList>
    </citation>
    <scope>NUCLEOTIDE SEQUENCE [LARGE SCALE GENOMIC DNA]</scope>
    <source>
        <tissue evidence="2">The whole plant</tissue>
    </source>
</reference>
<evidence type="ECO:0000313" key="2">
    <source>
        <dbReference type="EMBL" id="PKU65423.1"/>
    </source>
</evidence>
<organism evidence="2 3">
    <name type="scientific">Dendrobium catenatum</name>
    <dbReference type="NCBI Taxonomy" id="906689"/>
    <lineage>
        <taxon>Eukaryota</taxon>
        <taxon>Viridiplantae</taxon>
        <taxon>Streptophyta</taxon>
        <taxon>Embryophyta</taxon>
        <taxon>Tracheophyta</taxon>
        <taxon>Spermatophyta</taxon>
        <taxon>Magnoliopsida</taxon>
        <taxon>Liliopsida</taxon>
        <taxon>Asparagales</taxon>
        <taxon>Orchidaceae</taxon>
        <taxon>Epidendroideae</taxon>
        <taxon>Malaxideae</taxon>
        <taxon>Dendrobiinae</taxon>
        <taxon>Dendrobium</taxon>
    </lineage>
</organism>
<dbReference type="Proteomes" id="UP000233837">
    <property type="component" value="Unassembled WGS sequence"/>
</dbReference>
<evidence type="ECO:0000313" key="3">
    <source>
        <dbReference type="Proteomes" id="UP000233837"/>
    </source>
</evidence>
<accession>A0A2I0VPV9</accession>
<gene>
    <name evidence="2" type="ORF">MA16_Dca013568</name>
</gene>
<keyword evidence="3" id="KW-1185">Reference proteome</keyword>
<dbReference type="AlphaFoldDB" id="A0A2I0VPV9"/>
<dbReference type="EMBL" id="KZ503342">
    <property type="protein sequence ID" value="PKU65423.1"/>
    <property type="molecule type" value="Genomic_DNA"/>
</dbReference>
<sequence>MLFLKDSAEDKKASKLLKTFEKRKTTISVVDKGKKPINIQSSNPLVQQTQKSQPFQVTSQPTRESHPITFKERLACLYPFKRESM</sequence>
<name>A0A2I0VPV9_9ASPA</name>